<dbReference type="GO" id="GO:0036431">
    <property type="term" value="F:dCMP kinase activity"/>
    <property type="evidence" value="ECO:0007669"/>
    <property type="project" value="InterPro"/>
</dbReference>
<dbReference type="InterPro" id="IPR027417">
    <property type="entry name" value="P-loop_NTPase"/>
</dbReference>
<organism evidence="9">
    <name type="scientific">marine metagenome</name>
    <dbReference type="NCBI Taxonomy" id="408172"/>
    <lineage>
        <taxon>unclassified sequences</taxon>
        <taxon>metagenomes</taxon>
        <taxon>ecological metagenomes</taxon>
    </lineage>
</organism>
<dbReference type="InterPro" id="IPR011994">
    <property type="entry name" value="Cytidylate_kinase_dom"/>
</dbReference>
<accession>A0A382B461</accession>
<evidence type="ECO:0000256" key="4">
    <source>
        <dbReference type="ARBA" id="ARBA00022777"/>
    </source>
</evidence>
<comment type="catalytic activity">
    <reaction evidence="6">
        <text>dCMP + ATP = dCDP + ADP</text>
        <dbReference type="Rhea" id="RHEA:25094"/>
        <dbReference type="ChEBI" id="CHEBI:30616"/>
        <dbReference type="ChEBI" id="CHEBI:57566"/>
        <dbReference type="ChEBI" id="CHEBI:58593"/>
        <dbReference type="ChEBI" id="CHEBI:456216"/>
        <dbReference type="EC" id="2.7.4.25"/>
    </reaction>
</comment>
<dbReference type="GO" id="GO:0006139">
    <property type="term" value="P:nucleobase-containing compound metabolic process"/>
    <property type="evidence" value="ECO:0007669"/>
    <property type="project" value="InterPro"/>
</dbReference>
<feature type="domain" description="Cytidylate kinase" evidence="8">
    <location>
        <begin position="1"/>
        <end position="169"/>
    </location>
</feature>
<proteinExistence type="predicted"/>
<keyword evidence="5" id="KW-0067">ATP-binding</keyword>
<reference evidence="9" key="1">
    <citation type="submission" date="2018-05" db="EMBL/GenBank/DDBJ databases">
        <authorList>
            <person name="Lanie J.A."/>
            <person name="Ng W.-L."/>
            <person name="Kazmierczak K.M."/>
            <person name="Andrzejewski T.M."/>
            <person name="Davidsen T.M."/>
            <person name="Wayne K.J."/>
            <person name="Tettelin H."/>
            <person name="Glass J.I."/>
            <person name="Rusch D."/>
            <person name="Podicherti R."/>
            <person name="Tsui H.-C.T."/>
            <person name="Winkler M.E."/>
        </authorList>
    </citation>
    <scope>NUCLEOTIDE SEQUENCE</scope>
</reference>
<sequence length="179" mass="21070">MYRYVAYKLSKDKKKLTNKSYLKKITNEITLKKLKTNKLYDANITTYASSIAKIKFIRNLLKQFQKNFSKNKKFIIEGRDIASKIIPKADLKLFFHCSISTKAKRRLKEFKKINNKITLQQVKKALKKRDFMDKNRKESPLLFVKGAVLVNTTKINMKQMEDKLNKLVKKAINNKYGNL</sequence>
<evidence type="ECO:0000256" key="7">
    <source>
        <dbReference type="ARBA" id="ARBA00048478"/>
    </source>
</evidence>
<dbReference type="EC" id="2.7.4.25" evidence="1"/>
<evidence type="ECO:0000256" key="6">
    <source>
        <dbReference type="ARBA" id="ARBA00047615"/>
    </source>
</evidence>
<dbReference type="SUPFAM" id="SSF52540">
    <property type="entry name" value="P-loop containing nucleoside triphosphate hydrolases"/>
    <property type="match status" value="1"/>
</dbReference>
<keyword evidence="3" id="KW-0547">Nucleotide-binding</keyword>
<evidence type="ECO:0000313" key="9">
    <source>
        <dbReference type="EMBL" id="SVB08374.1"/>
    </source>
</evidence>
<evidence type="ECO:0000259" key="8">
    <source>
        <dbReference type="Pfam" id="PF02224"/>
    </source>
</evidence>
<keyword evidence="4" id="KW-0418">Kinase</keyword>
<comment type="catalytic activity">
    <reaction evidence="7">
        <text>CMP + ATP = CDP + ADP</text>
        <dbReference type="Rhea" id="RHEA:11600"/>
        <dbReference type="ChEBI" id="CHEBI:30616"/>
        <dbReference type="ChEBI" id="CHEBI:58069"/>
        <dbReference type="ChEBI" id="CHEBI:60377"/>
        <dbReference type="ChEBI" id="CHEBI:456216"/>
        <dbReference type="EC" id="2.7.4.25"/>
    </reaction>
</comment>
<dbReference type="CDD" id="cd02020">
    <property type="entry name" value="CMPK"/>
    <property type="match status" value="1"/>
</dbReference>
<keyword evidence="2" id="KW-0808">Transferase</keyword>
<dbReference type="EMBL" id="UINC01028054">
    <property type="protein sequence ID" value="SVB08374.1"/>
    <property type="molecule type" value="Genomic_DNA"/>
</dbReference>
<evidence type="ECO:0000256" key="1">
    <source>
        <dbReference type="ARBA" id="ARBA00012906"/>
    </source>
</evidence>
<protein>
    <recommendedName>
        <fullName evidence="1">(d)CMP kinase</fullName>
        <ecNumber evidence="1">2.7.4.25</ecNumber>
    </recommendedName>
</protein>
<dbReference type="AlphaFoldDB" id="A0A382B461"/>
<evidence type="ECO:0000256" key="3">
    <source>
        <dbReference type="ARBA" id="ARBA00022741"/>
    </source>
</evidence>
<gene>
    <name evidence="9" type="ORF">METZ01_LOCUS161228</name>
</gene>
<dbReference type="Pfam" id="PF02224">
    <property type="entry name" value="Cytidylate_kin"/>
    <property type="match status" value="1"/>
</dbReference>
<dbReference type="Gene3D" id="3.40.50.300">
    <property type="entry name" value="P-loop containing nucleotide triphosphate hydrolases"/>
    <property type="match status" value="1"/>
</dbReference>
<evidence type="ECO:0000256" key="5">
    <source>
        <dbReference type="ARBA" id="ARBA00022840"/>
    </source>
</evidence>
<evidence type="ECO:0000256" key="2">
    <source>
        <dbReference type="ARBA" id="ARBA00022679"/>
    </source>
</evidence>
<name>A0A382B461_9ZZZZ</name>
<dbReference type="GO" id="GO:0005524">
    <property type="term" value="F:ATP binding"/>
    <property type="evidence" value="ECO:0007669"/>
    <property type="project" value="UniProtKB-KW"/>
</dbReference>